<dbReference type="Proteomes" id="UP000053815">
    <property type="component" value="Unassembled WGS sequence"/>
</dbReference>
<feature type="region of interest" description="Disordered" evidence="1">
    <location>
        <begin position="263"/>
        <end position="291"/>
    </location>
</feature>
<dbReference type="EMBL" id="DF837453">
    <property type="protein sequence ID" value="GAN11870.1"/>
    <property type="molecule type" value="Genomic_DNA"/>
</dbReference>
<feature type="region of interest" description="Disordered" evidence="1">
    <location>
        <begin position="53"/>
        <end position="116"/>
    </location>
</feature>
<name>A0A0C9LZC9_9FUNG</name>
<dbReference type="OrthoDB" id="10643839at2759"/>
<accession>A0A0C9LZC9</accession>
<evidence type="ECO:0000313" key="3">
    <source>
        <dbReference type="Proteomes" id="UP000053815"/>
    </source>
</evidence>
<dbReference type="AlphaFoldDB" id="A0A0C9LZC9"/>
<feature type="compositionally biased region" description="Low complexity" evidence="1">
    <location>
        <begin position="263"/>
        <end position="278"/>
    </location>
</feature>
<feature type="compositionally biased region" description="Polar residues" evidence="1">
    <location>
        <begin position="53"/>
        <end position="65"/>
    </location>
</feature>
<gene>
    <name evidence="2" type="ORF">MAM1_1164c11490</name>
</gene>
<sequence length="324" mass="34218">MLILPSPLRSQINIVRQSKGLANVTADVIINIAQELIANMTPAEVSAAMGYTKTPTSSTVSTGTMASKWADDSSTTSSSIPSAPASIPIQHGSDSKVTKPTPPIINRTQPTSASMYNANPAKGAKFCAYHKSRAHNTNECNAYAAVLSAGNTSNSSTNSPPCRDCGAPNYVPGHQCTTASRTGKPPSAPEHRFRMMHVAEGSPRVDHDTTSVPVAGQAMPAQVKRYCTFHKSTKHNTKNCKAFAEHLHSIESEILSGQPNLVNAASSATSPADSANNNESSSLPQIDDRPNDLMDVDTIIATTAAQKCKLNEFSSLPINKSCGI</sequence>
<protein>
    <submittedName>
        <fullName evidence="2">Uncharacterized protein</fullName>
    </submittedName>
</protein>
<reference evidence="2" key="1">
    <citation type="submission" date="2014-09" db="EMBL/GenBank/DDBJ databases">
        <title>Draft genome sequence of an oleaginous Mucoromycotina fungus Mucor ambiguus NBRC6742.</title>
        <authorList>
            <person name="Takeda I."/>
            <person name="Yamane N."/>
            <person name="Morita T."/>
            <person name="Tamano K."/>
            <person name="Machida M."/>
            <person name="Baker S."/>
            <person name="Koike H."/>
        </authorList>
    </citation>
    <scope>NUCLEOTIDE SEQUENCE</scope>
    <source>
        <strain evidence="2">NBRC 6742</strain>
    </source>
</reference>
<evidence type="ECO:0000313" key="2">
    <source>
        <dbReference type="EMBL" id="GAN11870.1"/>
    </source>
</evidence>
<keyword evidence="3" id="KW-1185">Reference proteome</keyword>
<evidence type="ECO:0000256" key="1">
    <source>
        <dbReference type="SAM" id="MobiDB-lite"/>
    </source>
</evidence>
<proteinExistence type="predicted"/>
<organism evidence="2">
    <name type="scientific">Mucor ambiguus</name>
    <dbReference type="NCBI Taxonomy" id="91626"/>
    <lineage>
        <taxon>Eukaryota</taxon>
        <taxon>Fungi</taxon>
        <taxon>Fungi incertae sedis</taxon>
        <taxon>Mucoromycota</taxon>
        <taxon>Mucoromycotina</taxon>
        <taxon>Mucoromycetes</taxon>
        <taxon>Mucorales</taxon>
        <taxon>Mucorineae</taxon>
        <taxon>Mucoraceae</taxon>
        <taxon>Mucor</taxon>
    </lineage>
</organism>
<dbReference type="STRING" id="91626.A0A0C9LZC9"/>
<feature type="compositionally biased region" description="Low complexity" evidence="1">
    <location>
        <begin position="72"/>
        <end position="89"/>
    </location>
</feature>
<feature type="compositionally biased region" description="Polar residues" evidence="1">
    <location>
        <begin position="106"/>
        <end position="116"/>
    </location>
</feature>